<evidence type="ECO:0000313" key="5">
    <source>
        <dbReference type="EMBL" id="CAH2088588.1"/>
    </source>
</evidence>
<feature type="compositionally biased region" description="Low complexity" evidence="2">
    <location>
        <begin position="9"/>
        <end position="20"/>
    </location>
</feature>
<dbReference type="AlphaFoldDB" id="A0AAU9TNL2"/>
<feature type="domain" description="RNase H type-1" evidence="4">
    <location>
        <begin position="245"/>
        <end position="377"/>
    </location>
</feature>
<proteinExistence type="predicted"/>
<reference evidence="5" key="1">
    <citation type="submission" date="2022-03" db="EMBL/GenBank/DDBJ databases">
        <authorList>
            <person name="Tunstrom K."/>
        </authorList>
    </citation>
    <scope>NUCLEOTIDE SEQUENCE</scope>
</reference>
<evidence type="ECO:0000256" key="2">
    <source>
        <dbReference type="SAM" id="MobiDB-lite"/>
    </source>
</evidence>
<dbReference type="InterPro" id="IPR036397">
    <property type="entry name" value="RNaseH_sf"/>
</dbReference>
<dbReference type="InterPro" id="IPR012337">
    <property type="entry name" value="RNaseH-like_sf"/>
</dbReference>
<evidence type="ECO:0000259" key="4">
    <source>
        <dbReference type="PROSITE" id="PS50879"/>
    </source>
</evidence>
<evidence type="ECO:0008006" key="7">
    <source>
        <dbReference type="Google" id="ProtNLM"/>
    </source>
</evidence>
<name>A0AAU9TNL2_EUPED</name>
<dbReference type="PROSITE" id="PS50158">
    <property type="entry name" value="ZF_CCHC"/>
    <property type="match status" value="1"/>
</dbReference>
<keyword evidence="6" id="KW-1185">Reference proteome</keyword>
<dbReference type="PROSITE" id="PS50879">
    <property type="entry name" value="RNASE_H_1"/>
    <property type="match status" value="1"/>
</dbReference>
<dbReference type="EMBL" id="CAKOGL010000007">
    <property type="protein sequence ID" value="CAH2088588.1"/>
    <property type="molecule type" value="Genomic_DNA"/>
</dbReference>
<protein>
    <recommendedName>
        <fullName evidence="7">CCHC-type domain-containing protein</fullName>
    </recommendedName>
</protein>
<dbReference type="InterPro" id="IPR001878">
    <property type="entry name" value="Znf_CCHC"/>
</dbReference>
<keyword evidence="1" id="KW-0863">Zinc-finger</keyword>
<keyword evidence="1" id="KW-0479">Metal-binding</keyword>
<dbReference type="Pfam" id="PF00075">
    <property type="entry name" value="RNase_H"/>
    <property type="match status" value="1"/>
</dbReference>
<organism evidence="5 6">
    <name type="scientific">Euphydryas editha</name>
    <name type="common">Edith's checkerspot</name>
    <dbReference type="NCBI Taxonomy" id="104508"/>
    <lineage>
        <taxon>Eukaryota</taxon>
        <taxon>Metazoa</taxon>
        <taxon>Ecdysozoa</taxon>
        <taxon>Arthropoda</taxon>
        <taxon>Hexapoda</taxon>
        <taxon>Insecta</taxon>
        <taxon>Pterygota</taxon>
        <taxon>Neoptera</taxon>
        <taxon>Endopterygota</taxon>
        <taxon>Lepidoptera</taxon>
        <taxon>Glossata</taxon>
        <taxon>Ditrysia</taxon>
        <taxon>Papilionoidea</taxon>
        <taxon>Nymphalidae</taxon>
        <taxon>Nymphalinae</taxon>
        <taxon>Euphydryas</taxon>
    </lineage>
</organism>
<evidence type="ECO:0000259" key="3">
    <source>
        <dbReference type="PROSITE" id="PS50158"/>
    </source>
</evidence>
<dbReference type="Gene3D" id="3.30.420.10">
    <property type="entry name" value="Ribonuclease H-like superfamily/Ribonuclease H"/>
    <property type="match status" value="1"/>
</dbReference>
<dbReference type="InterPro" id="IPR002156">
    <property type="entry name" value="RNaseH_domain"/>
</dbReference>
<sequence>MQRTPPPTRTTSPTSSRGTTDAPKKNQPAGKAEKHLPRCISDITSKDSFRDVIHALVGTINNAVTDGKSVTTSNKNLILKAAAEIQAATAKYFSDIHLKETKHDSITSCPDCYQHIVADITNNMKEEIANLRSEIKADNEAATKRITTTYASIASRHTQFGHTKKNCKNPSKRCANCAEEGHLHTDCKTVDKSSKCYNCTAHNDDITLEQHTPPHRLLHPTHRVTFTPKHFHSELQLYEYLSSLPHPTSTIFTDGSKLDDDSVGAAFVCYDGERPPVIKKFKLHNSCSVFQAELFAILQASGWASQHKYLHTLVLSDSRSTIQASQNRSNTHPLVALIHKTLHLHTTTGYIDFAWIKSHAGLAGNETADTAAKRRQRYIELRITLCSPSATSNVGPGSRASLSGETDTRGRKSMSVLSRLMSVSTRPLRMPLIRKCDAPKKNQLAGKADKRLPRYTLDVTSQDSFQDAIRALVETINNLIKEEKSVTVPNKNLILNAAAEIQDATTKYFRDTHPKENSQAPPKIQNTKTREVQTEPEGQSAPLGFNPTGLQPTEAAKTADAPDMMGEIKGSRASKKN</sequence>
<dbReference type="SUPFAM" id="SSF53098">
    <property type="entry name" value="Ribonuclease H-like"/>
    <property type="match status" value="1"/>
</dbReference>
<accession>A0AAU9TNL2</accession>
<dbReference type="SUPFAM" id="SSF57756">
    <property type="entry name" value="Retrovirus zinc finger-like domains"/>
    <property type="match status" value="1"/>
</dbReference>
<feature type="region of interest" description="Disordered" evidence="2">
    <location>
        <begin position="512"/>
        <end position="577"/>
    </location>
</feature>
<dbReference type="GO" id="GO:0008270">
    <property type="term" value="F:zinc ion binding"/>
    <property type="evidence" value="ECO:0007669"/>
    <property type="project" value="UniProtKB-KW"/>
</dbReference>
<evidence type="ECO:0000256" key="1">
    <source>
        <dbReference type="PROSITE-ProRule" id="PRU00047"/>
    </source>
</evidence>
<feature type="compositionally biased region" description="Polar residues" evidence="2">
    <location>
        <begin position="517"/>
        <end position="527"/>
    </location>
</feature>
<gene>
    <name evidence="5" type="ORF">EEDITHA_LOCUS4732</name>
</gene>
<dbReference type="Proteomes" id="UP001153954">
    <property type="component" value="Unassembled WGS sequence"/>
</dbReference>
<dbReference type="Gene3D" id="4.10.60.10">
    <property type="entry name" value="Zinc finger, CCHC-type"/>
    <property type="match status" value="1"/>
</dbReference>
<feature type="domain" description="CCHC-type" evidence="3">
    <location>
        <begin position="173"/>
        <end position="188"/>
    </location>
</feature>
<dbReference type="InterPro" id="IPR036875">
    <property type="entry name" value="Znf_CCHC_sf"/>
</dbReference>
<keyword evidence="1" id="KW-0862">Zinc</keyword>
<feature type="compositionally biased region" description="Polar residues" evidence="2">
    <location>
        <begin position="390"/>
        <end position="405"/>
    </location>
</feature>
<dbReference type="GO" id="GO:0004523">
    <property type="term" value="F:RNA-DNA hybrid ribonuclease activity"/>
    <property type="evidence" value="ECO:0007669"/>
    <property type="project" value="InterPro"/>
</dbReference>
<feature type="region of interest" description="Disordered" evidence="2">
    <location>
        <begin position="390"/>
        <end position="411"/>
    </location>
</feature>
<feature type="region of interest" description="Disordered" evidence="2">
    <location>
        <begin position="1"/>
        <end position="37"/>
    </location>
</feature>
<dbReference type="GO" id="GO:0003676">
    <property type="term" value="F:nucleic acid binding"/>
    <property type="evidence" value="ECO:0007669"/>
    <property type="project" value="InterPro"/>
</dbReference>
<comment type="caution">
    <text evidence="5">The sequence shown here is derived from an EMBL/GenBank/DDBJ whole genome shotgun (WGS) entry which is preliminary data.</text>
</comment>
<evidence type="ECO:0000313" key="6">
    <source>
        <dbReference type="Proteomes" id="UP001153954"/>
    </source>
</evidence>
<dbReference type="CDD" id="cd09276">
    <property type="entry name" value="Rnase_HI_RT_non_LTR"/>
    <property type="match status" value="1"/>
</dbReference>